<dbReference type="AlphaFoldDB" id="A0AA41KC04"/>
<comment type="caution">
    <text evidence="2">The sequence shown here is derived from an EMBL/GenBank/DDBJ whole genome shotgun (WGS) entry which is preliminary data.</text>
</comment>
<sequence>MTLETNTKVERLNVVQDSEGNDAAPATEQEQQAISSALSNNDSLTAFTHSTSGTDAEPLPENAVPDGVEVLMYAKDANGGFVWVGDSATQAVPIKPGGSLTLAVSDTSAIYVRTPTSGDEVGVLYEDG</sequence>
<dbReference type="Proteomes" id="UP001166304">
    <property type="component" value="Unassembled WGS sequence"/>
</dbReference>
<evidence type="ECO:0000313" key="3">
    <source>
        <dbReference type="Proteomes" id="UP001166304"/>
    </source>
</evidence>
<gene>
    <name evidence="2" type="ORF">KTS37_08485</name>
</gene>
<feature type="compositionally biased region" description="Polar residues" evidence="1">
    <location>
        <begin position="28"/>
        <end position="54"/>
    </location>
</feature>
<dbReference type="RefSeq" id="WP_162413016.1">
    <property type="nucleotide sequence ID" value="NZ_JAHQXE010000002.1"/>
</dbReference>
<name>A0AA41KC04_9EURY</name>
<organism evidence="2 3">
    <name type="scientific">Haloarcula salina</name>
    <dbReference type="NCBI Taxonomy" id="1429914"/>
    <lineage>
        <taxon>Archaea</taxon>
        <taxon>Methanobacteriati</taxon>
        <taxon>Methanobacteriota</taxon>
        <taxon>Stenosarchaea group</taxon>
        <taxon>Halobacteria</taxon>
        <taxon>Halobacteriales</taxon>
        <taxon>Haloarculaceae</taxon>
        <taxon>Haloarcula</taxon>
    </lineage>
</organism>
<keyword evidence="3" id="KW-1185">Reference proteome</keyword>
<accession>A0AA41KC04</accession>
<proteinExistence type="predicted"/>
<protein>
    <submittedName>
        <fullName evidence="2">Uncharacterized protein</fullName>
    </submittedName>
</protein>
<feature type="region of interest" description="Disordered" evidence="1">
    <location>
        <begin position="1"/>
        <end position="62"/>
    </location>
</feature>
<evidence type="ECO:0000313" key="2">
    <source>
        <dbReference type="EMBL" id="MBV0901825.1"/>
    </source>
</evidence>
<dbReference type="EMBL" id="JAHQXE010000002">
    <property type="protein sequence ID" value="MBV0901825.1"/>
    <property type="molecule type" value="Genomic_DNA"/>
</dbReference>
<evidence type="ECO:0000256" key="1">
    <source>
        <dbReference type="SAM" id="MobiDB-lite"/>
    </source>
</evidence>
<reference evidence="2" key="1">
    <citation type="submission" date="2021-06" db="EMBL/GenBank/DDBJ databases">
        <title>New haloarchaea isolates fom saline soil.</title>
        <authorList>
            <person name="Duran-Viseras A."/>
            <person name="Sanchez-Porro C.S."/>
            <person name="Ventosa A."/>
        </authorList>
    </citation>
    <scope>NUCLEOTIDE SEQUENCE</scope>
    <source>
        <strain evidence="2">JCM 18369</strain>
    </source>
</reference>